<proteinExistence type="predicted"/>
<accession>Q8EIQ5</accession>
<dbReference type="STRING" id="211586.SO_0782"/>
<dbReference type="OrthoDB" id="7853506at2"/>
<dbReference type="eggNOG" id="ENOG503368B">
    <property type="taxonomic scope" value="Bacteria"/>
</dbReference>
<dbReference type="Proteomes" id="UP000008186">
    <property type="component" value="Chromosome"/>
</dbReference>
<dbReference type="RefSeq" id="WP_011071085.1">
    <property type="nucleotide sequence ID" value="NC_004347.2"/>
</dbReference>
<keyword evidence="2" id="KW-1185">Reference proteome</keyword>
<protein>
    <submittedName>
        <fullName evidence="1">Uncharacterized protein</fullName>
    </submittedName>
</protein>
<dbReference type="PaxDb" id="211586-SO_0782"/>
<dbReference type="EMBL" id="AE014299">
    <property type="protein sequence ID" value="AAN53858.1"/>
    <property type="molecule type" value="Genomic_DNA"/>
</dbReference>
<name>Q8EIQ5_SHEON</name>
<dbReference type="HOGENOM" id="CLU_106633_0_0_6"/>
<dbReference type="AlphaFoldDB" id="Q8EIQ5"/>
<reference evidence="1 2" key="4">
    <citation type="journal article" date="2011" name="BMC Genomics">
        <title>Genome-wide protein localization prediction strategies for gram negative bacteria.</title>
        <authorList>
            <person name="Romine M.F."/>
        </authorList>
    </citation>
    <scope>NUCLEOTIDE SEQUENCE [LARGE SCALE GENOMIC DNA]</scope>
    <source>
        <strain evidence="2">ATCC 700550 / JCM 31522 / CIP 106686 / LMG 19005 / NCIMB 14063 / MR-1</strain>
    </source>
</reference>
<gene>
    <name evidence="1" type="ordered locus">SO_0782</name>
</gene>
<dbReference type="KEGG" id="son:SO_0782"/>
<reference evidence="1 2" key="3">
    <citation type="journal article" date="2008" name="Appl. Environ. Microbiol.">
        <title>Identification of mobile elements and pseudogenes in the Shewanella oneidensis MR-1 genome.</title>
        <authorList>
            <person name="Romine M.F."/>
            <person name="Carlson T.S."/>
            <person name="Norbeck A.D."/>
            <person name="McCue L.A."/>
            <person name="Lipton M.S."/>
        </authorList>
    </citation>
    <scope>NUCLEOTIDE SEQUENCE [LARGE SCALE GENOMIC DNA]</scope>
    <source>
        <strain evidence="2">ATCC 700550 / JCM 31522 / CIP 106686 / LMG 19005 / NCIMB 14063 / MR-1</strain>
    </source>
</reference>
<reference evidence="1 2" key="1">
    <citation type="journal article" date="2002" name="Nat. Biotechnol.">
        <title>Genome sequence of the dissimilatory metal ion-reducing bacterium Shewanella oneidensis.</title>
        <authorList>
            <person name="Heidelberg J.F."/>
            <person name="Paulsen I.T."/>
            <person name="Nelson K.E."/>
            <person name="Gaidos E.J."/>
            <person name="Nelson W.C."/>
            <person name="Read T.D."/>
            <person name="Eisen J.A."/>
            <person name="Seshadri R."/>
            <person name="Ward N."/>
            <person name="Methe B."/>
            <person name="Clayton R.A."/>
            <person name="Meyer T."/>
            <person name="Tsapin A."/>
            <person name="Scott J."/>
            <person name="Beanan M."/>
            <person name="Brinkac L."/>
            <person name="Daugherty S."/>
            <person name="DeBoy R.T."/>
            <person name="Dodson R.J."/>
            <person name="Durkin A.S."/>
            <person name="Haft D.H."/>
            <person name="Kolonay J.F."/>
            <person name="Madupu R."/>
            <person name="Peterson J.D."/>
            <person name="Umayam L.A."/>
            <person name="White O."/>
            <person name="Wolf A.M."/>
            <person name="Vamathevan J."/>
            <person name="Weidman J."/>
            <person name="Impraim M."/>
            <person name="Lee K."/>
            <person name="Berry K."/>
            <person name="Lee C."/>
            <person name="Mueller J."/>
            <person name="Khouri H."/>
            <person name="Gill J."/>
            <person name="Utterback T.R."/>
            <person name="McDonald L.A."/>
            <person name="Feldblyum T.V."/>
            <person name="Smith H.O."/>
            <person name="Venter J.C."/>
            <person name="Nealson K.H."/>
            <person name="Fraser C.M."/>
        </authorList>
    </citation>
    <scope>NUCLEOTIDE SEQUENCE [LARGE SCALE GENOMIC DNA]</scope>
    <source>
        <strain evidence="2">ATCC 700550 / JCM 31522 / CIP 106686 / LMG 19005 / NCIMB 14063 / MR-1</strain>
    </source>
</reference>
<dbReference type="PATRIC" id="fig|211586.12.peg.752"/>
<evidence type="ECO:0000313" key="2">
    <source>
        <dbReference type="Proteomes" id="UP000008186"/>
    </source>
</evidence>
<dbReference type="BioCyc" id="SONE211586:G1GMP-734-MONOMER"/>
<evidence type="ECO:0000313" key="1">
    <source>
        <dbReference type="EMBL" id="AAN53858.1"/>
    </source>
</evidence>
<organism evidence="1 2">
    <name type="scientific">Shewanella oneidensis (strain ATCC 700550 / JCM 31522 / CIP 106686 / LMG 19005 / NCIMB 14063 / MR-1)</name>
    <dbReference type="NCBI Taxonomy" id="211586"/>
    <lineage>
        <taxon>Bacteria</taxon>
        <taxon>Pseudomonadati</taxon>
        <taxon>Pseudomonadota</taxon>
        <taxon>Gammaproteobacteria</taxon>
        <taxon>Alteromonadales</taxon>
        <taxon>Shewanellaceae</taxon>
        <taxon>Shewanella</taxon>
    </lineage>
</organism>
<reference evidence="1 2" key="2">
    <citation type="journal article" date="2005" name="Proteomics">
        <title>Global detection and characterization of hypothetical proteins in Shewanella oneidensis MR-1 using LC-MS based proteomics.</title>
        <authorList>
            <person name="Elias D.A."/>
            <person name="Monroe M.E."/>
            <person name="Marshall M.J."/>
            <person name="Romine M.F."/>
            <person name="Belieav A.S."/>
            <person name="Fredrickson J.K."/>
            <person name="Anderson G.A."/>
            <person name="Smith R.D."/>
            <person name="Lipton M.S."/>
        </authorList>
    </citation>
    <scope>NUCLEOTIDE SEQUENCE [LARGE SCALE GENOMIC DNA]</scope>
    <source>
        <strain evidence="2">ATCC 700550 / JCM 31522 / CIP 106686 / LMG 19005 / NCIMB 14063 / MR-1</strain>
    </source>
</reference>
<sequence length="219" mass="25268">MNTFFYNKIPRYFIENLTAVREPIDNLWNVLVVIEAINSSPDCLIKSYEHGFDIALFSTNFKRFLIKKIDGYFSMSNPFQVIVGDENISFTCDIIKESVSGIFISIMKNAITTYKENNYSHEESILSMSYNFNLEIAECIKYYDAFVYLISGEHGYFRFDDDPVNSNNHIHPRYHLDIFCTNSSTLKIGTQKIADLSTFMALADKTIDKKYLADSPLVL</sequence>